<evidence type="ECO:0000313" key="4">
    <source>
        <dbReference type="Proteomes" id="UP000183039"/>
    </source>
</evidence>
<reference evidence="2 4" key="1">
    <citation type="submission" date="2014-12" db="EMBL/GenBank/DDBJ databases">
        <title>Draft genome sequences of 29 type strains of Enterococci.</title>
        <authorList>
            <person name="Zhong Z."/>
            <person name="Sun Z."/>
            <person name="Liu W."/>
            <person name="Zhang W."/>
            <person name="Zhang H."/>
        </authorList>
    </citation>
    <scope>NUCLEOTIDE SEQUENCE [LARGE SCALE GENOMIC DNA]</scope>
    <source>
        <strain evidence="2 4">DSM 22801</strain>
    </source>
</reference>
<gene>
    <name evidence="1" type="ORF">ATZ33_05835</name>
    <name evidence="2" type="ORF">RV15_GL000535</name>
</gene>
<evidence type="ECO:0008006" key="5">
    <source>
        <dbReference type="Google" id="ProtNLM"/>
    </source>
</evidence>
<organism evidence="2 4">
    <name type="scientific">Enterococcus silesiacus</name>
    <dbReference type="NCBI Taxonomy" id="332949"/>
    <lineage>
        <taxon>Bacteria</taxon>
        <taxon>Bacillati</taxon>
        <taxon>Bacillota</taxon>
        <taxon>Bacilli</taxon>
        <taxon>Lactobacillales</taxon>
        <taxon>Enterococcaceae</taxon>
        <taxon>Enterococcus</taxon>
    </lineage>
</organism>
<sequence length="111" mass="12202">MKTSTKISIGLSIAAVASVSVAVIASEKIVKKVYHVSNRFKAKKFVNDKFGGNEKLLGIVDDLSDDELDSMMNVLGKVKDGRKKISSYGESLKDNTENLKDRLASFVEEMM</sequence>
<dbReference type="KEGG" id="ess:ATZ33_05835"/>
<name>A0A0S3K9M5_9ENTE</name>
<reference evidence="1 3" key="2">
    <citation type="submission" date="2015-12" db="EMBL/GenBank/DDBJ databases">
        <authorList>
            <person name="Lauer A."/>
            <person name="Humrighouse B."/>
            <person name="Loparev V."/>
            <person name="Shewmaker P.L."/>
            <person name="Whitney A.M."/>
            <person name="McLaughlin R.W."/>
        </authorList>
    </citation>
    <scope>NUCLEOTIDE SEQUENCE [LARGE SCALE GENOMIC DNA]</scope>
    <source>
        <strain evidence="1 3">LMG 23085</strain>
    </source>
</reference>
<proteinExistence type="predicted"/>
<evidence type="ECO:0000313" key="1">
    <source>
        <dbReference type="EMBL" id="ALS00904.1"/>
    </source>
</evidence>
<evidence type="ECO:0000313" key="2">
    <source>
        <dbReference type="EMBL" id="OJG91651.1"/>
    </source>
</evidence>
<dbReference type="EMBL" id="JXLC01000012">
    <property type="protein sequence ID" value="OJG91651.1"/>
    <property type="molecule type" value="Genomic_DNA"/>
</dbReference>
<dbReference type="RefSeq" id="WP_071877868.1">
    <property type="nucleotide sequence ID" value="NZ_JXLC01000012.1"/>
</dbReference>
<dbReference type="AlphaFoldDB" id="A0A0S3K9M5"/>
<keyword evidence="3" id="KW-1185">Reference proteome</keyword>
<evidence type="ECO:0000313" key="3">
    <source>
        <dbReference type="Proteomes" id="UP000065511"/>
    </source>
</evidence>
<dbReference type="OrthoDB" id="2157546at2"/>
<dbReference type="Proteomes" id="UP000183039">
    <property type="component" value="Unassembled WGS sequence"/>
</dbReference>
<protein>
    <recommendedName>
        <fullName evidence="5">General stress protein</fullName>
    </recommendedName>
</protein>
<dbReference type="EMBL" id="CP013614">
    <property type="protein sequence ID" value="ALS00904.1"/>
    <property type="molecule type" value="Genomic_DNA"/>
</dbReference>
<accession>A0A0S3K9M5</accession>
<dbReference type="Proteomes" id="UP000065511">
    <property type="component" value="Chromosome"/>
</dbReference>